<dbReference type="Pfam" id="PF21038">
    <property type="entry name" value="CEP104_N"/>
    <property type="match status" value="1"/>
</dbReference>
<dbReference type="InterPro" id="IPR008979">
    <property type="entry name" value="Galactose-bd-like_sf"/>
</dbReference>
<dbReference type="SUPFAM" id="SSF48371">
    <property type="entry name" value="ARM repeat"/>
    <property type="match status" value="1"/>
</dbReference>
<accession>A0ABN7T926</accession>
<feature type="region of interest" description="Disordered" evidence="1">
    <location>
        <begin position="759"/>
        <end position="794"/>
    </location>
</feature>
<dbReference type="PANTHER" id="PTHR13371">
    <property type="entry name" value="GLYCINE-, GLUTAMATE-, THIENYLCYCLOHEXYLPIPERIDINE-BINDING PROTEIN"/>
    <property type="match status" value="1"/>
</dbReference>
<dbReference type="Pfam" id="PF21039">
    <property type="entry name" value="CEP104_ZnF"/>
    <property type="match status" value="1"/>
</dbReference>
<sequence length="919" mass="106420">MSYQQEFTIKHCSSETPSFPSKNLQDWNSGQAWKSGEFPETPVQLICQLKKRCKVNKIQMLGHQYMIPQKVVLFIGDFTSKTAKKIWRKIGFFTFLENPLEDQRELKTINLSQHVAIGQYIKFEIYEPYNKKSNLFNKVAVDAINILGTGFYDPKSEEIRDEAEVLANRYLRKVEIDDEKENIREAAEQSRIKLDAETDLIVTRMMEEKAIAEQKEDFDMASALKNIISTTRVVGEQIHQCDKGKDLKVKQEEYEEAKGFKIRRDELKLKRDREIDEELYQYGFSTAYFLKRVGSSQSTVTPLDEIPSHNTENEYMKMNSHKSREEITPDSSERHKQESIESVGHQLSLPVESSYQESAYSDFDSDNHNQPIPNQQQINSVEREDNYSDPFSVAASDDRSLANNQRTFEEILAAELAKEAKRNGRPPTPDEAYDYELKEKTKSLNKFDVLIFGEEFCLKAIDKAFQPRLDAATDLQRFVENDPVKLLESKEMTGGKSEQRDLLRSYLSYIEKFMEDLVQQVYLGGIEAGKRLIATFAQYSPNDINTILEMILPILLRRSQEEVHNLNGAAPTRVKQKEFIEAILDIHAMPPSSKSANYITKLFLPLSTDFKSKKNNKPAPPKLYYSRLEILIRVIKEQLHLITKHWRQERLFEEAFARIDEGIRHQNSQVRGKACELLYLLYSQNSGLARNLFEEHVKGDGVEVKNDLPQKMIDTIYDEFDRLDGKPTKKQLEAERKKEEAARKRAEQAEIEELQRQIAAARQANREQEMRSGAQYQAPPAEPVQQDDQFDEDEDDENSKQCIFCLEQDDKFIEQQDEKDGMDMHYWKECPMLTKCKECKMVIEISGYNEHLVKECPSKANYQDKNLDTVSKNGKTKCPLCSSAVTDTEEGWREHLMAKKGCKNNDRRVAAIKRKNAKL</sequence>
<dbReference type="InterPro" id="IPR016024">
    <property type="entry name" value="ARM-type_fold"/>
</dbReference>
<feature type="compositionally biased region" description="Low complexity" evidence="1">
    <location>
        <begin position="368"/>
        <end position="379"/>
    </location>
</feature>
<evidence type="ECO:0000313" key="4">
    <source>
        <dbReference type="EMBL" id="CAG5113102.1"/>
    </source>
</evidence>
<dbReference type="InterPro" id="IPR048738">
    <property type="entry name" value="CEP104_Znf"/>
</dbReference>
<dbReference type="SUPFAM" id="SSF49785">
    <property type="entry name" value="Galactose-binding domain-like"/>
    <property type="match status" value="1"/>
</dbReference>
<dbReference type="InterPro" id="IPR048739">
    <property type="entry name" value="CEP104_N"/>
</dbReference>
<feature type="domain" description="Centrosomal protein CEP104 N-terminal" evidence="2">
    <location>
        <begin position="33"/>
        <end position="148"/>
    </location>
</feature>
<evidence type="ECO:0000259" key="3">
    <source>
        <dbReference type="Pfam" id="PF21039"/>
    </source>
</evidence>
<feature type="domain" description="Centrosomal protein CEP104 Zn finger" evidence="3">
    <location>
        <begin position="801"/>
        <end position="863"/>
    </location>
</feature>
<dbReference type="InterPro" id="IPR011989">
    <property type="entry name" value="ARM-like"/>
</dbReference>
<evidence type="ECO:0000256" key="1">
    <source>
        <dbReference type="SAM" id="MobiDB-lite"/>
    </source>
</evidence>
<gene>
    <name evidence="4" type="ORF">OKIOD_LOCUS16010</name>
</gene>
<keyword evidence="5" id="KW-1185">Reference proteome</keyword>
<dbReference type="Gene3D" id="1.25.10.10">
    <property type="entry name" value="Leucine-rich Repeat Variant"/>
    <property type="match status" value="1"/>
</dbReference>
<dbReference type="Pfam" id="PF21040">
    <property type="entry name" value="CEP104-like_TOG"/>
    <property type="match status" value="1"/>
</dbReference>
<protein>
    <submittedName>
        <fullName evidence="4">Oidioi.mRNA.OKI2018_I69.chr2.g7245.t1.cds</fullName>
    </submittedName>
</protein>
<proteinExistence type="predicted"/>
<evidence type="ECO:0000259" key="2">
    <source>
        <dbReference type="Pfam" id="PF21038"/>
    </source>
</evidence>
<feature type="region of interest" description="Disordered" evidence="1">
    <location>
        <begin position="299"/>
        <end position="382"/>
    </location>
</feature>
<dbReference type="PANTHER" id="PTHR13371:SF0">
    <property type="entry name" value="CENTROSOMAL PROTEIN OF 104 KDA"/>
    <property type="match status" value="1"/>
</dbReference>
<dbReference type="EMBL" id="OU015567">
    <property type="protein sequence ID" value="CAG5113102.1"/>
    <property type="molecule type" value="Genomic_DNA"/>
</dbReference>
<dbReference type="Proteomes" id="UP001158576">
    <property type="component" value="Chromosome 2"/>
</dbReference>
<organism evidence="4 5">
    <name type="scientific">Oikopleura dioica</name>
    <name type="common">Tunicate</name>
    <dbReference type="NCBI Taxonomy" id="34765"/>
    <lineage>
        <taxon>Eukaryota</taxon>
        <taxon>Metazoa</taxon>
        <taxon>Chordata</taxon>
        <taxon>Tunicata</taxon>
        <taxon>Appendicularia</taxon>
        <taxon>Copelata</taxon>
        <taxon>Oikopleuridae</taxon>
        <taxon>Oikopleura</taxon>
    </lineage>
</organism>
<reference evidence="4 5" key="1">
    <citation type="submission" date="2021-04" db="EMBL/GenBank/DDBJ databases">
        <authorList>
            <person name="Bliznina A."/>
        </authorList>
    </citation>
    <scope>NUCLEOTIDE SEQUENCE [LARGE SCALE GENOMIC DNA]</scope>
</reference>
<dbReference type="InterPro" id="IPR052607">
    <property type="entry name" value="CEP104-like"/>
</dbReference>
<name>A0ABN7T926_OIKDI</name>
<evidence type="ECO:0000313" key="5">
    <source>
        <dbReference type="Proteomes" id="UP001158576"/>
    </source>
</evidence>
<feature type="compositionally biased region" description="Basic and acidic residues" evidence="1">
    <location>
        <begin position="322"/>
        <end position="339"/>
    </location>
</feature>